<dbReference type="InterPro" id="IPR010982">
    <property type="entry name" value="Lambda_DNA-bd_dom_sf"/>
</dbReference>
<keyword evidence="2" id="KW-0238">DNA-binding</keyword>
<gene>
    <name evidence="2" type="ORF">CLOSYM_03554</name>
</gene>
<reference evidence="2 3" key="1">
    <citation type="submission" date="2013-07" db="EMBL/GenBank/DDBJ databases">
        <authorList>
            <person name="Weinstock G."/>
            <person name="Sodergren E."/>
            <person name="Wylie T."/>
            <person name="Fulton L."/>
            <person name="Fulton R."/>
            <person name="Fronick C."/>
            <person name="O'Laughlin M."/>
            <person name="Godfrey J."/>
            <person name="Miner T."/>
            <person name="Herter B."/>
            <person name="Appelbaum E."/>
            <person name="Cordes M."/>
            <person name="Lek S."/>
            <person name="Wollam A."/>
            <person name="Pepin K.H."/>
            <person name="Palsikar V.B."/>
            <person name="Mitreva M."/>
            <person name="Wilson R.K."/>
        </authorList>
    </citation>
    <scope>NUCLEOTIDE SEQUENCE [LARGE SCALE GENOMIC DNA]</scope>
    <source>
        <strain evidence="2 3">ATCC 14940</strain>
    </source>
</reference>
<name>A0ABC9TUI8_CLOSY</name>
<dbReference type="PROSITE" id="PS50943">
    <property type="entry name" value="HTH_CROC1"/>
    <property type="match status" value="1"/>
</dbReference>
<feature type="domain" description="HTH cro/C1-type" evidence="1">
    <location>
        <begin position="14"/>
        <end position="69"/>
    </location>
</feature>
<evidence type="ECO:0000313" key="2">
    <source>
        <dbReference type="EMBL" id="ERI74917.1"/>
    </source>
</evidence>
<dbReference type="RefSeq" id="WP_021640745.1">
    <property type="nucleotide sequence ID" value="NZ_KE992802.1"/>
</dbReference>
<dbReference type="GO" id="GO:0003677">
    <property type="term" value="F:DNA binding"/>
    <property type="evidence" value="ECO:0007669"/>
    <property type="project" value="UniProtKB-KW"/>
</dbReference>
<dbReference type="CDD" id="cd00093">
    <property type="entry name" value="HTH_XRE"/>
    <property type="match status" value="1"/>
</dbReference>
<organism evidence="2 3">
    <name type="scientific">[Clostridium] symbiosum ATCC 14940</name>
    <dbReference type="NCBI Taxonomy" id="411472"/>
    <lineage>
        <taxon>Bacteria</taxon>
        <taxon>Bacillati</taxon>
        <taxon>Bacillota</taxon>
        <taxon>Clostridia</taxon>
        <taxon>Lachnospirales</taxon>
        <taxon>Lachnospiraceae</taxon>
        <taxon>Otoolea</taxon>
    </lineage>
</organism>
<dbReference type="SMART" id="SM00530">
    <property type="entry name" value="HTH_XRE"/>
    <property type="match status" value="1"/>
</dbReference>
<dbReference type="Gene3D" id="1.10.260.40">
    <property type="entry name" value="lambda repressor-like DNA-binding domains"/>
    <property type="match status" value="1"/>
</dbReference>
<evidence type="ECO:0000313" key="3">
    <source>
        <dbReference type="Proteomes" id="UP000016491"/>
    </source>
</evidence>
<sequence>MDGEFLPGDLRDRIQDLLKHNNVTQADLAAKIGCNESLISRFLSGKTNRLGDKYIIRIARTFHVSTDFLLGESNIPDRKNYEIEELGLSVQAAKNLYTGKASADVVGRLLESPRFCELTYMIEQYFDNSLSAGYAAQNQMYSTLSAMLRKTTKADAAVESARAMNRMKVPVYQADLNAIQTQFMSAVKEVKQEIGNDLSAAQKMTSQIAQKMFSELTKGQDVEQAQITPEGIADAVLGMAGIMDGTTPESLDKFGQSLTEFIRETMENAKAQQEKDHAEHEQ</sequence>
<dbReference type="InterPro" id="IPR001387">
    <property type="entry name" value="Cro/C1-type_HTH"/>
</dbReference>
<dbReference type="AlphaFoldDB" id="A0ABC9TUI8"/>
<dbReference type="Proteomes" id="UP000016491">
    <property type="component" value="Unassembled WGS sequence"/>
</dbReference>
<proteinExistence type="predicted"/>
<comment type="caution">
    <text evidence="2">The sequence shown here is derived from an EMBL/GenBank/DDBJ whole genome shotgun (WGS) entry which is preliminary data.</text>
</comment>
<dbReference type="SUPFAM" id="SSF47413">
    <property type="entry name" value="lambda repressor-like DNA-binding domains"/>
    <property type="match status" value="1"/>
</dbReference>
<protein>
    <submittedName>
        <fullName evidence="2">DNA-binding helix-turn-helix protein</fullName>
    </submittedName>
</protein>
<dbReference type="Pfam" id="PF01381">
    <property type="entry name" value="HTH_3"/>
    <property type="match status" value="1"/>
</dbReference>
<evidence type="ECO:0000259" key="1">
    <source>
        <dbReference type="PROSITE" id="PS50943"/>
    </source>
</evidence>
<dbReference type="EMBL" id="AWSU01000275">
    <property type="protein sequence ID" value="ERI74917.1"/>
    <property type="molecule type" value="Genomic_DNA"/>
</dbReference>
<accession>A0ABC9TUI8</accession>